<dbReference type="EMBL" id="KN847085">
    <property type="protein sequence ID" value="KIW21925.1"/>
    <property type="molecule type" value="Genomic_DNA"/>
</dbReference>
<dbReference type="VEuPathDB" id="FungiDB:PV07_12666"/>
<dbReference type="RefSeq" id="XP_016242141.1">
    <property type="nucleotide sequence ID" value="XM_016400214.1"/>
</dbReference>
<dbReference type="AlphaFoldDB" id="A0A0D2BU24"/>
<dbReference type="GeneID" id="27351860"/>
<gene>
    <name evidence="1" type="ORF">PV07_12666</name>
</gene>
<proteinExistence type="predicted"/>
<evidence type="ECO:0000313" key="1">
    <source>
        <dbReference type="EMBL" id="KIW21925.1"/>
    </source>
</evidence>
<reference evidence="1 2" key="1">
    <citation type="submission" date="2015-01" db="EMBL/GenBank/DDBJ databases">
        <title>The Genome Sequence of Cladophialophora immunda CBS83496.</title>
        <authorList>
            <consortium name="The Broad Institute Genomics Platform"/>
            <person name="Cuomo C."/>
            <person name="de Hoog S."/>
            <person name="Gorbushina A."/>
            <person name="Stielow B."/>
            <person name="Teixiera M."/>
            <person name="Abouelleil A."/>
            <person name="Chapman S.B."/>
            <person name="Priest M."/>
            <person name="Young S.K."/>
            <person name="Wortman J."/>
            <person name="Nusbaum C."/>
            <person name="Birren B."/>
        </authorList>
    </citation>
    <scope>NUCLEOTIDE SEQUENCE [LARGE SCALE GENOMIC DNA]</scope>
    <source>
        <strain evidence="1 2">CBS 83496</strain>
    </source>
</reference>
<sequence>MPIYRRGGEQVVATSHEGGVIRIWKGDVLAVCVTLPPSCAEPNCIALDDVNCYVGFSEGRILALEYGPMECDTNTLVFWGPKNFCDGSVVDLSIFQDRLIAYTSSADITISELSRRGDPFASGAFLKLSGPKTSDLGGHNACLRLSYVRVVDLDGTAYLMAIHVDVTGNLYVFGTEWPCEALTGGSCSFPQTDEAGRLRCHWRNLPTLLDPDDDSRWMEAYAWAAGGRFELLNNINNVLDISHDGVVVIRSQTGGWIVHLLTWQVEQYDDIVDEQKQSISRPCPPACVLTCERTAPGRQYGYVDPEKPRPRHQTTEIGDAMEIGARLPFKDSPMGSLPPEILLLISGELTVLDRISFSLTSRGLLDILSASIQDRVSCPIRPASFVSTIQYPLSALSRYEVLQRRWVIEGGGGYLKHITLSAPRRPPPELRYSFRGAVDFDGRRPDGRRPDERDLDERDFADLWDRIRQMTRLTALESVFIVTPTLHSVMKMIN</sequence>
<name>A0A0D2BU24_9EURO</name>
<evidence type="ECO:0008006" key="3">
    <source>
        <dbReference type="Google" id="ProtNLM"/>
    </source>
</evidence>
<dbReference type="CDD" id="cd09917">
    <property type="entry name" value="F-box_SF"/>
    <property type="match status" value="1"/>
</dbReference>
<dbReference type="Proteomes" id="UP000054466">
    <property type="component" value="Unassembled WGS sequence"/>
</dbReference>
<evidence type="ECO:0000313" key="2">
    <source>
        <dbReference type="Proteomes" id="UP000054466"/>
    </source>
</evidence>
<dbReference type="HOGENOM" id="CLU_552061_0_0_1"/>
<keyword evidence="2" id="KW-1185">Reference proteome</keyword>
<accession>A0A0D2BU24</accession>
<organism evidence="1 2">
    <name type="scientific">Cladophialophora immunda</name>
    <dbReference type="NCBI Taxonomy" id="569365"/>
    <lineage>
        <taxon>Eukaryota</taxon>
        <taxon>Fungi</taxon>
        <taxon>Dikarya</taxon>
        <taxon>Ascomycota</taxon>
        <taxon>Pezizomycotina</taxon>
        <taxon>Eurotiomycetes</taxon>
        <taxon>Chaetothyriomycetidae</taxon>
        <taxon>Chaetothyriales</taxon>
        <taxon>Herpotrichiellaceae</taxon>
        <taxon>Cladophialophora</taxon>
    </lineage>
</organism>
<protein>
    <recommendedName>
        <fullName evidence="3">F-box domain-containing protein</fullName>
    </recommendedName>
</protein>